<reference evidence="1 2" key="1">
    <citation type="journal article" date="2016" name="Mol. Biol. Evol.">
        <title>Comparative Genomics of Early-Diverging Mushroom-Forming Fungi Provides Insights into the Origins of Lignocellulose Decay Capabilities.</title>
        <authorList>
            <person name="Nagy L.G."/>
            <person name="Riley R."/>
            <person name="Tritt A."/>
            <person name="Adam C."/>
            <person name="Daum C."/>
            <person name="Floudas D."/>
            <person name="Sun H."/>
            <person name="Yadav J.S."/>
            <person name="Pangilinan J."/>
            <person name="Larsson K.H."/>
            <person name="Matsuura K."/>
            <person name="Barry K."/>
            <person name="Labutti K."/>
            <person name="Kuo R."/>
            <person name="Ohm R.A."/>
            <person name="Bhattacharya S.S."/>
            <person name="Shirouzu T."/>
            <person name="Yoshinaga Y."/>
            <person name="Martin F.M."/>
            <person name="Grigoriev I.V."/>
            <person name="Hibbett D.S."/>
        </authorList>
    </citation>
    <scope>NUCLEOTIDE SEQUENCE [LARGE SCALE GENOMIC DNA]</scope>
    <source>
        <strain evidence="1 2">HHB12733</strain>
    </source>
</reference>
<dbReference type="InParanoid" id="A0A165K199"/>
<dbReference type="EMBL" id="KV423916">
    <property type="protein sequence ID" value="KZT62535.1"/>
    <property type="molecule type" value="Genomic_DNA"/>
</dbReference>
<organism evidence="1 2">
    <name type="scientific">Calocera cornea HHB12733</name>
    <dbReference type="NCBI Taxonomy" id="1353952"/>
    <lineage>
        <taxon>Eukaryota</taxon>
        <taxon>Fungi</taxon>
        <taxon>Dikarya</taxon>
        <taxon>Basidiomycota</taxon>
        <taxon>Agaricomycotina</taxon>
        <taxon>Dacrymycetes</taxon>
        <taxon>Dacrymycetales</taxon>
        <taxon>Dacrymycetaceae</taxon>
        <taxon>Calocera</taxon>
    </lineage>
</organism>
<evidence type="ECO:0008006" key="3">
    <source>
        <dbReference type="Google" id="ProtNLM"/>
    </source>
</evidence>
<dbReference type="Gene3D" id="3.80.10.10">
    <property type="entry name" value="Ribonuclease Inhibitor"/>
    <property type="match status" value="1"/>
</dbReference>
<dbReference type="Proteomes" id="UP000076842">
    <property type="component" value="Unassembled WGS sequence"/>
</dbReference>
<dbReference type="OrthoDB" id="3351134at2759"/>
<accession>A0A165K199</accession>
<evidence type="ECO:0000313" key="1">
    <source>
        <dbReference type="EMBL" id="KZT62535.1"/>
    </source>
</evidence>
<dbReference type="AlphaFoldDB" id="A0A165K199"/>
<dbReference type="SUPFAM" id="SSF52047">
    <property type="entry name" value="RNI-like"/>
    <property type="match status" value="1"/>
</dbReference>
<sequence length="389" mass="43894">MAVLSAEVMCEILDLVIPHNDTRYSDGARPSYSELKQLCMVCRSWSTYIQYRLFDLVDLGSFDARLAFLRAIGRNTTRSRDLKQTTRTLVLSGPIFRPGSPRDIIDILSHLTRLETVHVRAGFSLSYLPPSSYVPRDFPAIQSFDIEMNNGSSWGTLHDLLRKLPTLKRLAIRDFNAAGSIPPIHTSAYAFRLQEFLLICPWRCISPAYIHDYIERSIGSLEVLGLSMMSAEPGMEELLVNHAPTLRSLGLDMAENVTIDPIILRMLTKLEQLTITTADPDLITTIPPALRRLQFNTALFSQGRPLVDRFVETLQSSLKERPELEELLVAGKHLGDGWAKRLMDAGELSSQSLDGRYDGLKEECAKNDIILRTSLDSDDTTWTRFYDSN</sequence>
<protein>
    <recommendedName>
        <fullName evidence="3">F-box domain-containing protein</fullName>
    </recommendedName>
</protein>
<gene>
    <name evidence="1" type="ORF">CALCODRAFT_514059</name>
</gene>
<dbReference type="InterPro" id="IPR032675">
    <property type="entry name" value="LRR_dom_sf"/>
</dbReference>
<evidence type="ECO:0000313" key="2">
    <source>
        <dbReference type="Proteomes" id="UP000076842"/>
    </source>
</evidence>
<proteinExistence type="predicted"/>
<name>A0A165K199_9BASI</name>
<keyword evidence="2" id="KW-1185">Reference proteome</keyword>